<accession>A0ABD1B5N0</accession>
<dbReference type="Proteomes" id="UP001558713">
    <property type="component" value="Unassembled WGS sequence"/>
</dbReference>
<dbReference type="AlphaFoldDB" id="A0ABD1B5N0"/>
<proteinExistence type="predicted"/>
<protein>
    <submittedName>
        <fullName evidence="1">Mitochondrial protein</fullName>
    </submittedName>
</protein>
<organism evidence="1 2">
    <name type="scientific">Cardamine amara subsp. amara</name>
    <dbReference type="NCBI Taxonomy" id="228776"/>
    <lineage>
        <taxon>Eukaryota</taxon>
        <taxon>Viridiplantae</taxon>
        <taxon>Streptophyta</taxon>
        <taxon>Embryophyta</taxon>
        <taxon>Tracheophyta</taxon>
        <taxon>Spermatophyta</taxon>
        <taxon>Magnoliopsida</taxon>
        <taxon>eudicotyledons</taxon>
        <taxon>Gunneridae</taxon>
        <taxon>Pentapetalae</taxon>
        <taxon>rosids</taxon>
        <taxon>malvids</taxon>
        <taxon>Brassicales</taxon>
        <taxon>Brassicaceae</taxon>
        <taxon>Cardamineae</taxon>
        <taxon>Cardamine</taxon>
    </lineage>
</organism>
<name>A0ABD1B5N0_CARAN</name>
<comment type="caution">
    <text evidence="1">The sequence shown here is derived from an EMBL/GenBank/DDBJ whole genome shotgun (WGS) entry which is preliminary data.</text>
</comment>
<keyword evidence="2" id="KW-1185">Reference proteome</keyword>
<dbReference type="EMBL" id="JBANAX010000332">
    <property type="protein sequence ID" value="KAL1213803.1"/>
    <property type="molecule type" value="Genomic_DNA"/>
</dbReference>
<reference evidence="1 2" key="1">
    <citation type="submission" date="2024-04" db="EMBL/GenBank/DDBJ databases">
        <title>Genome assembly C_amara_ONT_v2.</title>
        <authorList>
            <person name="Yant L."/>
            <person name="Moore C."/>
            <person name="Slenker M."/>
        </authorList>
    </citation>
    <scope>NUCLEOTIDE SEQUENCE [LARGE SCALE GENOMIC DNA]</scope>
    <source>
        <tissue evidence="1">Leaf</tissue>
    </source>
</reference>
<evidence type="ECO:0000313" key="2">
    <source>
        <dbReference type="Proteomes" id="UP001558713"/>
    </source>
</evidence>
<evidence type="ECO:0000313" key="1">
    <source>
        <dbReference type="EMBL" id="KAL1213803.1"/>
    </source>
</evidence>
<gene>
    <name evidence="1" type="ORF">V5N11_009981</name>
</gene>
<sequence>MYLIAQIGSAVNNMCISWLSIKSSRVPLLGPFYSENNYSRHVTFVENIFPFSALPSVPSPPPVPSVPPPISPPKSLSVTPPIGLPPPTANVPPPPPPFIPHPMITRSQNGITKPRVPLCLHTDTISPLPFSHVQAAKDQYWNEAMNEKYNTIIKRGTFELVPRPTNNNIVRSMWLFRHKC</sequence>